<dbReference type="SUPFAM" id="SSF56112">
    <property type="entry name" value="Protein kinase-like (PK-like)"/>
    <property type="match status" value="1"/>
</dbReference>
<dbReference type="PROSITE" id="PS50011">
    <property type="entry name" value="PROTEIN_KINASE_DOM"/>
    <property type="match status" value="1"/>
</dbReference>
<protein>
    <recommendedName>
        <fullName evidence="2">Protein kinase domain-containing protein</fullName>
    </recommendedName>
</protein>
<evidence type="ECO:0000259" key="2">
    <source>
        <dbReference type="PROSITE" id="PS50011"/>
    </source>
</evidence>
<comment type="caution">
    <text evidence="3">The sequence shown here is derived from an EMBL/GenBank/DDBJ whole genome shotgun (WGS) entry which is preliminary data.</text>
</comment>
<feature type="region of interest" description="Disordered" evidence="1">
    <location>
        <begin position="1"/>
        <end position="22"/>
    </location>
</feature>
<dbReference type="Gene3D" id="1.10.510.10">
    <property type="entry name" value="Transferase(Phosphotransferase) domain 1"/>
    <property type="match status" value="1"/>
</dbReference>
<sequence>MSDTIHPASVLTTIPPQTNAPSEGRAEIEQLAGSPTTWELKTDRGGTTVWRVTGPIGQWALKIGRGEGAAVVGREAEVLGRLHSTVPSASYGARAKSNRASTSAWLLTPWLDGTSTWEVFRAVRDGKTERDEALAAAVDLATAIGSLHQSGWVHGDIQPHHSIHTPSGVRLIGCSWAWNMELAPSYAFHGGLLHLMPPELMARVESGERPVGPSQPDETYALAAGLWWAASNSWPLDYAQIGIDPGKFTAKALRQVLLRRWAPLGHIPEWPQLEEVLRPVLATRPHERPSALQLAQWLRSVSP</sequence>
<dbReference type="EMBL" id="JACHEM010000021">
    <property type="protein sequence ID" value="MBB6439416.1"/>
    <property type="molecule type" value="Genomic_DNA"/>
</dbReference>
<dbReference type="InterPro" id="IPR011009">
    <property type="entry name" value="Kinase-like_dom_sf"/>
</dbReference>
<dbReference type="GO" id="GO:0004672">
    <property type="term" value="F:protein kinase activity"/>
    <property type="evidence" value="ECO:0007669"/>
    <property type="project" value="InterPro"/>
</dbReference>
<evidence type="ECO:0000313" key="4">
    <source>
        <dbReference type="Proteomes" id="UP000540423"/>
    </source>
</evidence>
<evidence type="ECO:0000313" key="3">
    <source>
        <dbReference type="EMBL" id="MBB6439416.1"/>
    </source>
</evidence>
<dbReference type="RefSeq" id="WP_185035971.1">
    <property type="nucleotide sequence ID" value="NZ_BNBN01000015.1"/>
</dbReference>
<feature type="compositionally biased region" description="Polar residues" evidence="1">
    <location>
        <begin position="10"/>
        <end position="21"/>
    </location>
</feature>
<gene>
    <name evidence="3" type="ORF">HNQ79_005928</name>
</gene>
<dbReference type="InterPro" id="IPR000719">
    <property type="entry name" value="Prot_kinase_dom"/>
</dbReference>
<proteinExistence type="predicted"/>
<dbReference type="Proteomes" id="UP000540423">
    <property type="component" value="Unassembled WGS sequence"/>
</dbReference>
<dbReference type="GO" id="GO:0005524">
    <property type="term" value="F:ATP binding"/>
    <property type="evidence" value="ECO:0007669"/>
    <property type="project" value="InterPro"/>
</dbReference>
<keyword evidence="4" id="KW-1185">Reference proteome</keyword>
<dbReference type="AlphaFoldDB" id="A0A7X0HKM8"/>
<feature type="domain" description="Protein kinase" evidence="2">
    <location>
        <begin position="26"/>
        <end position="303"/>
    </location>
</feature>
<organism evidence="3 4">
    <name type="scientific">Streptomyces candidus</name>
    <dbReference type="NCBI Taxonomy" id="67283"/>
    <lineage>
        <taxon>Bacteria</taxon>
        <taxon>Bacillati</taxon>
        <taxon>Actinomycetota</taxon>
        <taxon>Actinomycetes</taxon>
        <taxon>Kitasatosporales</taxon>
        <taxon>Streptomycetaceae</taxon>
        <taxon>Streptomyces</taxon>
    </lineage>
</organism>
<accession>A0A7X0HKM8</accession>
<evidence type="ECO:0000256" key="1">
    <source>
        <dbReference type="SAM" id="MobiDB-lite"/>
    </source>
</evidence>
<reference evidence="3 4" key="1">
    <citation type="submission" date="2020-08" db="EMBL/GenBank/DDBJ databases">
        <title>Genomic Encyclopedia of Type Strains, Phase IV (KMG-IV): sequencing the most valuable type-strain genomes for metagenomic binning, comparative biology and taxonomic classification.</title>
        <authorList>
            <person name="Goeker M."/>
        </authorList>
    </citation>
    <scope>NUCLEOTIDE SEQUENCE [LARGE SCALE GENOMIC DNA]</scope>
    <source>
        <strain evidence="3 4">DSM 40141</strain>
    </source>
</reference>
<name>A0A7X0HKM8_9ACTN</name>